<feature type="compositionally biased region" description="Polar residues" evidence="1">
    <location>
        <begin position="96"/>
        <end position="110"/>
    </location>
</feature>
<dbReference type="Proteomes" id="UP000281553">
    <property type="component" value="Unassembled WGS sequence"/>
</dbReference>
<evidence type="ECO:0000313" key="2">
    <source>
        <dbReference type="EMBL" id="VDK85633.1"/>
    </source>
</evidence>
<evidence type="ECO:0000256" key="1">
    <source>
        <dbReference type="SAM" id="MobiDB-lite"/>
    </source>
</evidence>
<gene>
    <name evidence="2" type="ORF">DILT_LOCUS3736</name>
</gene>
<accession>A0A3P6TQN3</accession>
<sequence>MDSVNEEPLLDYGSSLAETSQAPKFPVDEFAGLLRNILKSVPQLEANSRANIRGGSFTNRKTQFSSLVLKAPGSCPDIAEPPPKARETNQPDHHPSTSPQFLTAKQQVCF</sequence>
<organism evidence="2 3">
    <name type="scientific">Dibothriocephalus latus</name>
    <name type="common">Fish tapeworm</name>
    <name type="synonym">Diphyllobothrium latum</name>
    <dbReference type="NCBI Taxonomy" id="60516"/>
    <lineage>
        <taxon>Eukaryota</taxon>
        <taxon>Metazoa</taxon>
        <taxon>Spiralia</taxon>
        <taxon>Lophotrochozoa</taxon>
        <taxon>Platyhelminthes</taxon>
        <taxon>Cestoda</taxon>
        <taxon>Eucestoda</taxon>
        <taxon>Diphyllobothriidea</taxon>
        <taxon>Diphyllobothriidae</taxon>
        <taxon>Dibothriocephalus</taxon>
    </lineage>
</organism>
<keyword evidence="3" id="KW-1185">Reference proteome</keyword>
<dbReference type="EMBL" id="UYRU01044169">
    <property type="protein sequence ID" value="VDK85633.1"/>
    <property type="molecule type" value="Genomic_DNA"/>
</dbReference>
<reference evidence="2 3" key="1">
    <citation type="submission" date="2018-11" db="EMBL/GenBank/DDBJ databases">
        <authorList>
            <consortium name="Pathogen Informatics"/>
        </authorList>
    </citation>
    <scope>NUCLEOTIDE SEQUENCE [LARGE SCALE GENOMIC DNA]</scope>
</reference>
<dbReference type="AlphaFoldDB" id="A0A3P6TQN3"/>
<proteinExistence type="predicted"/>
<protein>
    <submittedName>
        <fullName evidence="2">Uncharacterized protein</fullName>
    </submittedName>
</protein>
<evidence type="ECO:0000313" key="3">
    <source>
        <dbReference type="Proteomes" id="UP000281553"/>
    </source>
</evidence>
<feature type="region of interest" description="Disordered" evidence="1">
    <location>
        <begin position="72"/>
        <end position="110"/>
    </location>
</feature>
<name>A0A3P6TQN3_DIBLA</name>
<feature type="compositionally biased region" description="Basic and acidic residues" evidence="1">
    <location>
        <begin position="83"/>
        <end position="95"/>
    </location>
</feature>